<keyword evidence="2" id="KW-1133">Transmembrane helix</keyword>
<dbReference type="Pfam" id="PF07423">
    <property type="entry name" value="DUF1510"/>
    <property type="match status" value="1"/>
</dbReference>
<evidence type="ECO:0000259" key="3">
    <source>
        <dbReference type="Pfam" id="PF07423"/>
    </source>
</evidence>
<feature type="compositionally biased region" description="Basic and acidic residues" evidence="1">
    <location>
        <begin position="56"/>
        <end position="69"/>
    </location>
</feature>
<dbReference type="RefSeq" id="WP_377913014.1">
    <property type="nucleotide sequence ID" value="NZ_JBHRZT010000020.1"/>
</dbReference>
<evidence type="ECO:0000256" key="2">
    <source>
        <dbReference type="SAM" id="Phobius"/>
    </source>
</evidence>
<name>A0ABV8AYF9_9BACI</name>
<evidence type="ECO:0000313" key="4">
    <source>
        <dbReference type="EMBL" id="MFC3883022.1"/>
    </source>
</evidence>
<feature type="transmembrane region" description="Helical" evidence="2">
    <location>
        <begin position="20"/>
        <end position="41"/>
    </location>
</feature>
<gene>
    <name evidence="4" type="ORF">ACFOU2_05655</name>
</gene>
<dbReference type="InterPro" id="IPR009988">
    <property type="entry name" value="DUF1510"/>
</dbReference>
<accession>A0ABV8AYF9</accession>
<organism evidence="4 5">
    <name type="scientific">Bacillus songklensis</name>
    <dbReference type="NCBI Taxonomy" id="1069116"/>
    <lineage>
        <taxon>Bacteria</taxon>
        <taxon>Bacillati</taxon>
        <taxon>Bacillota</taxon>
        <taxon>Bacilli</taxon>
        <taxon>Bacillales</taxon>
        <taxon>Bacillaceae</taxon>
        <taxon>Bacillus</taxon>
    </lineage>
</organism>
<sequence>MENRRFEQRHKKKQLKLNRIYNVLIVLVAVLIVFVGGQMMFGNSEEKETAQPATAQKKEHSHKEKEKVDSMSIYEEGDSEEEPAKGDESAVEEESDEEKSPEEENLDEENPEESAPVIEENPSPGVARSITDPNWQPIGTQQSEPHAATYDKGSVDWNEMLQAVSYATGVNVGDMTVWRIGNNGGPNKAVATISSKSTKQKYRVQIDWVENEGWKPVVMEELN</sequence>
<comment type="caution">
    <text evidence="4">The sequence shown here is derived from an EMBL/GenBank/DDBJ whole genome shotgun (WGS) entry which is preliminary data.</text>
</comment>
<reference evidence="5" key="1">
    <citation type="journal article" date="2019" name="Int. J. Syst. Evol. Microbiol.">
        <title>The Global Catalogue of Microorganisms (GCM) 10K type strain sequencing project: providing services to taxonomists for standard genome sequencing and annotation.</title>
        <authorList>
            <consortium name="The Broad Institute Genomics Platform"/>
            <consortium name="The Broad Institute Genome Sequencing Center for Infectious Disease"/>
            <person name="Wu L."/>
            <person name="Ma J."/>
        </authorList>
    </citation>
    <scope>NUCLEOTIDE SEQUENCE [LARGE SCALE GENOMIC DNA]</scope>
    <source>
        <strain evidence="5">CCUG 61889</strain>
    </source>
</reference>
<feature type="compositionally biased region" description="Polar residues" evidence="1">
    <location>
        <begin position="131"/>
        <end position="144"/>
    </location>
</feature>
<feature type="compositionally biased region" description="Acidic residues" evidence="1">
    <location>
        <begin position="89"/>
        <end position="112"/>
    </location>
</feature>
<keyword evidence="5" id="KW-1185">Reference proteome</keyword>
<keyword evidence="2" id="KW-0812">Transmembrane</keyword>
<keyword evidence="2" id="KW-0472">Membrane</keyword>
<feature type="region of interest" description="Disordered" evidence="1">
    <location>
        <begin position="46"/>
        <end position="148"/>
    </location>
</feature>
<protein>
    <submittedName>
        <fullName evidence="4">DUF1510 family protein</fullName>
    </submittedName>
</protein>
<evidence type="ECO:0000313" key="5">
    <source>
        <dbReference type="Proteomes" id="UP001595752"/>
    </source>
</evidence>
<feature type="domain" description="DUF1510" evidence="3">
    <location>
        <begin position="130"/>
        <end position="222"/>
    </location>
</feature>
<dbReference type="EMBL" id="JBHRZT010000020">
    <property type="protein sequence ID" value="MFC3883022.1"/>
    <property type="molecule type" value="Genomic_DNA"/>
</dbReference>
<dbReference type="Proteomes" id="UP001595752">
    <property type="component" value="Unassembled WGS sequence"/>
</dbReference>
<evidence type="ECO:0000256" key="1">
    <source>
        <dbReference type="SAM" id="MobiDB-lite"/>
    </source>
</evidence>
<proteinExistence type="predicted"/>